<reference evidence="1 2" key="1">
    <citation type="submission" date="2024-05" db="EMBL/GenBank/DDBJ databases">
        <title>Genetic variation in Jamaican populations of the coffee berry borer (Hypothenemus hampei).</title>
        <authorList>
            <person name="Errbii M."/>
            <person name="Myrie A."/>
        </authorList>
    </citation>
    <scope>NUCLEOTIDE SEQUENCE [LARGE SCALE GENOMIC DNA]</scope>
    <source>
        <strain evidence="1">JA-Hopewell-2020-01-JO</strain>
        <tissue evidence="1">Whole body</tissue>
    </source>
</reference>
<evidence type="ECO:0000313" key="2">
    <source>
        <dbReference type="Proteomes" id="UP001566132"/>
    </source>
</evidence>
<name>A0ABD1E8Q1_HYPHA</name>
<organism evidence="1 2">
    <name type="scientific">Hypothenemus hampei</name>
    <name type="common">Coffee berry borer</name>
    <dbReference type="NCBI Taxonomy" id="57062"/>
    <lineage>
        <taxon>Eukaryota</taxon>
        <taxon>Metazoa</taxon>
        <taxon>Ecdysozoa</taxon>
        <taxon>Arthropoda</taxon>
        <taxon>Hexapoda</taxon>
        <taxon>Insecta</taxon>
        <taxon>Pterygota</taxon>
        <taxon>Neoptera</taxon>
        <taxon>Endopterygota</taxon>
        <taxon>Coleoptera</taxon>
        <taxon>Polyphaga</taxon>
        <taxon>Cucujiformia</taxon>
        <taxon>Curculionidae</taxon>
        <taxon>Scolytinae</taxon>
        <taxon>Hypothenemus</taxon>
    </lineage>
</organism>
<protein>
    <submittedName>
        <fullName evidence="1">Uncharacterized protein</fullName>
    </submittedName>
</protein>
<evidence type="ECO:0000313" key="1">
    <source>
        <dbReference type="EMBL" id="KAL1489461.1"/>
    </source>
</evidence>
<proteinExistence type="predicted"/>
<dbReference type="EMBL" id="JBDJPC010000012">
    <property type="protein sequence ID" value="KAL1489461.1"/>
    <property type="molecule type" value="Genomic_DNA"/>
</dbReference>
<accession>A0ABD1E8Q1</accession>
<dbReference type="Proteomes" id="UP001566132">
    <property type="component" value="Unassembled WGS sequence"/>
</dbReference>
<keyword evidence="2" id="KW-1185">Reference proteome</keyword>
<sequence length="101" mass="11778">MKIPRFIQVFRYCSGSKCSENCVCLALEIEASKDTHRPVVRFLVTEGVRTREIHHCMFAVYDEQCMSLTSVYEWQKRFCKRRTSLQRDLCPGQVIKALGLT</sequence>
<gene>
    <name evidence="1" type="ORF">ABEB36_014351</name>
</gene>
<comment type="caution">
    <text evidence="1">The sequence shown here is derived from an EMBL/GenBank/DDBJ whole genome shotgun (WGS) entry which is preliminary data.</text>
</comment>
<dbReference type="AlphaFoldDB" id="A0ABD1E8Q1"/>